<keyword evidence="10" id="KW-1133">Transmembrane helix</keyword>
<evidence type="ECO:0000256" key="8">
    <source>
        <dbReference type="ARBA" id="ARBA00022786"/>
    </source>
</evidence>
<dbReference type="OrthoDB" id="21204at2759"/>
<dbReference type="GO" id="GO:0016567">
    <property type="term" value="P:protein ubiquitination"/>
    <property type="evidence" value="ECO:0007669"/>
    <property type="project" value="TreeGrafter"/>
</dbReference>
<evidence type="ECO:0000256" key="1">
    <source>
        <dbReference type="ARBA" id="ARBA00000900"/>
    </source>
</evidence>
<dbReference type="SUPFAM" id="SSF57850">
    <property type="entry name" value="RING/U-box"/>
    <property type="match status" value="1"/>
</dbReference>
<feature type="compositionally biased region" description="Low complexity" evidence="13">
    <location>
        <begin position="1"/>
        <end position="11"/>
    </location>
</feature>
<gene>
    <name evidence="15" type="ORF">AQUCO_00100154v1</name>
</gene>
<accession>A0A2G5F935</accession>
<organism evidence="15 16">
    <name type="scientific">Aquilegia coerulea</name>
    <name type="common">Rocky mountain columbine</name>
    <dbReference type="NCBI Taxonomy" id="218851"/>
    <lineage>
        <taxon>Eukaryota</taxon>
        <taxon>Viridiplantae</taxon>
        <taxon>Streptophyta</taxon>
        <taxon>Embryophyta</taxon>
        <taxon>Tracheophyta</taxon>
        <taxon>Spermatophyta</taxon>
        <taxon>Magnoliopsida</taxon>
        <taxon>Ranunculales</taxon>
        <taxon>Ranunculaceae</taxon>
        <taxon>Thalictroideae</taxon>
        <taxon>Aquilegia</taxon>
    </lineage>
</organism>
<keyword evidence="11" id="KW-0472">Membrane</keyword>
<reference evidence="15 16" key="1">
    <citation type="submission" date="2017-09" db="EMBL/GenBank/DDBJ databases">
        <title>WGS assembly of Aquilegia coerulea Goldsmith.</title>
        <authorList>
            <person name="Hodges S."/>
            <person name="Kramer E."/>
            <person name="Nordborg M."/>
            <person name="Tomkins J."/>
            <person name="Borevitz J."/>
            <person name="Derieg N."/>
            <person name="Yan J."/>
            <person name="Mihaltcheva S."/>
            <person name="Hayes R.D."/>
            <person name="Rokhsar D."/>
        </authorList>
    </citation>
    <scope>NUCLEOTIDE SEQUENCE [LARGE SCALE GENOMIC DNA]</scope>
    <source>
        <strain evidence="16">cv. Goldsmith</strain>
    </source>
</reference>
<dbReference type="STRING" id="218851.A0A2G5F935"/>
<evidence type="ECO:0000256" key="2">
    <source>
        <dbReference type="ARBA" id="ARBA00004141"/>
    </source>
</evidence>
<evidence type="ECO:0000256" key="7">
    <source>
        <dbReference type="ARBA" id="ARBA00022771"/>
    </source>
</evidence>
<feature type="region of interest" description="Disordered" evidence="13">
    <location>
        <begin position="1"/>
        <end position="35"/>
    </location>
</feature>
<proteinExistence type="predicted"/>
<evidence type="ECO:0000259" key="14">
    <source>
        <dbReference type="PROSITE" id="PS50089"/>
    </source>
</evidence>
<dbReference type="Pfam" id="PF13639">
    <property type="entry name" value="zf-RING_2"/>
    <property type="match status" value="1"/>
</dbReference>
<dbReference type="InterPro" id="IPR001841">
    <property type="entry name" value="Znf_RING"/>
</dbReference>
<dbReference type="GO" id="GO:0061630">
    <property type="term" value="F:ubiquitin protein ligase activity"/>
    <property type="evidence" value="ECO:0007669"/>
    <property type="project" value="UniProtKB-EC"/>
</dbReference>
<comment type="catalytic activity">
    <reaction evidence="1">
        <text>S-ubiquitinyl-[E2 ubiquitin-conjugating enzyme]-L-cysteine + [acceptor protein]-L-lysine = [E2 ubiquitin-conjugating enzyme]-L-cysteine + N(6)-ubiquitinyl-[acceptor protein]-L-lysine.</text>
        <dbReference type="EC" id="2.3.2.27"/>
    </reaction>
</comment>
<dbReference type="EMBL" id="KZ305018">
    <property type="protein sequence ID" value="PIA64475.1"/>
    <property type="molecule type" value="Genomic_DNA"/>
</dbReference>
<keyword evidence="8" id="KW-0833">Ubl conjugation pathway</keyword>
<feature type="domain" description="RING-type" evidence="14">
    <location>
        <begin position="61"/>
        <end position="102"/>
    </location>
</feature>
<dbReference type="GO" id="GO:0006511">
    <property type="term" value="P:ubiquitin-dependent protein catabolic process"/>
    <property type="evidence" value="ECO:0007669"/>
    <property type="project" value="TreeGrafter"/>
</dbReference>
<dbReference type="Gene3D" id="3.30.40.10">
    <property type="entry name" value="Zinc/RING finger domain, C3HC4 (zinc finger)"/>
    <property type="match status" value="1"/>
</dbReference>
<protein>
    <recommendedName>
        <fullName evidence="3">RING-type E3 ubiquitin transferase</fullName>
        <ecNumber evidence="3">2.3.2.27</ecNumber>
    </recommendedName>
</protein>
<dbReference type="GO" id="GO:0008270">
    <property type="term" value="F:zinc ion binding"/>
    <property type="evidence" value="ECO:0007669"/>
    <property type="project" value="UniProtKB-KW"/>
</dbReference>
<keyword evidence="6" id="KW-0479">Metal-binding</keyword>
<evidence type="ECO:0000256" key="6">
    <source>
        <dbReference type="ARBA" id="ARBA00022723"/>
    </source>
</evidence>
<dbReference type="InterPro" id="IPR013083">
    <property type="entry name" value="Znf_RING/FYVE/PHD"/>
</dbReference>
<evidence type="ECO:0000256" key="13">
    <source>
        <dbReference type="SAM" id="MobiDB-lite"/>
    </source>
</evidence>
<comment type="subcellular location">
    <subcellularLocation>
        <location evidence="2">Membrane</location>
        <topology evidence="2">Multi-pass membrane protein</topology>
    </subcellularLocation>
</comment>
<keyword evidence="5" id="KW-0812">Transmembrane</keyword>
<evidence type="ECO:0000256" key="5">
    <source>
        <dbReference type="ARBA" id="ARBA00022692"/>
    </source>
</evidence>
<dbReference type="GO" id="GO:0016020">
    <property type="term" value="C:membrane"/>
    <property type="evidence" value="ECO:0007669"/>
    <property type="project" value="UniProtKB-SubCell"/>
</dbReference>
<dbReference type="EC" id="2.3.2.27" evidence="3"/>
<evidence type="ECO:0000256" key="11">
    <source>
        <dbReference type="ARBA" id="ARBA00023136"/>
    </source>
</evidence>
<dbReference type="PANTHER" id="PTHR45977">
    <property type="entry name" value="TARGET OF ERK KINASE MPK-1"/>
    <property type="match status" value="1"/>
</dbReference>
<evidence type="ECO:0000256" key="10">
    <source>
        <dbReference type="ARBA" id="ARBA00022989"/>
    </source>
</evidence>
<dbReference type="InParanoid" id="A0A2G5F935"/>
<sequence>MTTQTQHITTTKPRRPQLAPRSTTESTTSTTRTTTAPITLEEIKKILLGPKVFVLDSGEVCTICLDDMEEGDEARTIECKHTFHTNCISEWVKQKATCPLCRFDMYSTLHTRKRKIT</sequence>
<evidence type="ECO:0000256" key="9">
    <source>
        <dbReference type="ARBA" id="ARBA00022833"/>
    </source>
</evidence>
<dbReference type="PANTHER" id="PTHR45977:SF4">
    <property type="entry name" value="RING-TYPE DOMAIN-CONTAINING PROTEIN"/>
    <property type="match status" value="1"/>
</dbReference>
<keyword evidence="9" id="KW-0862">Zinc</keyword>
<dbReference type="SMART" id="SM00184">
    <property type="entry name" value="RING"/>
    <property type="match status" value="1"/>
</dbReference>
<keyword evidence="7 12" id="KW-0863">Zinc-finger</keyword>
<dbReference type="PROSITE" id="PS50089">
    <property type="entry name" value="ZF_RING_2"/>
    <property type="match status" value="1"/>
</dbReference>
<keyword evidence="4" id="KW-0808">Transferase</keyword>
<name>A0A2G5F935_AQUCA</name>
<evidence type="ECO:0000256" key="4">
    <source>
        <dbReference type="ARBA" id="ARBA00022679"/>
    </source>
</evidence>
<keyword evidence="16" id="KW-1185">Reference proteome</keyword>
<evidence type="ECO:0000256" key="12">
    <source>
        <dbReference type="PROSITE-ProRule" id="PRU00175"/>
    </source>
</evidence>
<dbReference type="AlphaFoldDB" id="A0A2G5F935"/>
<dbReference type="Proteomes" id="UP000230069">
    <property type="component" value="Unassembled WGS sequence"/>
</dbReference>
<feature type="compositionally biased region" description="Low complexity" evidence="13">
    <location>
        <begin position="21"/>
        <end position="35"/>
    </location>
</feature>
<evidence type="ECO:0000313" key="15">
    <source>
        <dbReference type="EMBL" id="PIA64475.1"/>
    </source>
</evidence>
<evidence type="ECO:0000256" key="3">
    <source>
        <dbReference type="ARBA" id="ARBA00012483"/>
    </source>
</evidence>
<evidence type="ECO:0000313" key="16">
    <source>
        <dbReference type="Proteomes" id="UP000230069"/>
    </source>
</evidence>